<feature type="region of interest" description="Disordered" evidence="1">
    <location>
        <begin position="303"/>
        <end position="324"/>
    </location>
</feature>
<accession>A0A2U1MU60</accession>
<dbReference type="Gene3D" id="3.60.10.10">
    <property type="entry name" value="Endonuclease/exonuclease/phosphatase"/>
    <property type="match status" value="1"/>
</dbReference>
<keyword evidence="3" id="KW-1185">Reference proteome</keyword>
<dbReference type="Proteomes" id="UP000245207">
    <property type="component" value="Unassembled WGS sequence"/>
</dbReference>
<dbReference type="AlphaFoldDB" id="A0A2U1MU60"/>
<dbReference type="GO" id="GO:0003964">
    <property type="term" value="F:RNA-directed DNA polymerase activity"/>
    <property type="evidence" value="ECO:0007669"/>
    <property type="project" value="UniProtKB-KW"/>
</dbReference>
<feature type="region of interest" description="Disordered" evidence="1">
    <location>
        <begin position="23"/>
        <end position="126"/>
    </location>
</feature>
<reference evidence="2 3" key="1">
    <citation type="journal article" date="2018" name="Mol. Plant">
        <title>The genome of Artemisia annua provides insight into the evolution of Asteraceae family and artemisinin biosynthesis.</title>
        <authorList>
            <person name="Shen Q."/>
            <person name="Zhang L."/>
            <person name="Liao Z."/>
            <person name="Wang S."/>
            <person name="Yan T."/>
            <person name="Shi P."/>
            <person name="Liu M."/>
            <person name="Fu X."/>
            <person name="Pan Q."/>
            <person name="Wang Y."/>
            <person name="Lv Z."/>
            <person name="Lu X."/>
            <person name="Zhang F."/>
            <person name="Jiang W."/>
            <person name="Ma Y."/>
            <person name="Chen M."/>
            <person name="Hao X."/>
            <person name="Li L."/>
            <person name="Tang Y."/>
            <person name="Lv G."/>
            <person name="Zhou Y."/>
            <person name="Sun X."/>
            <person name="Brodelius P.E."/>
            <person name="Rose J.K.C."/>
            <person name="Tang K."/>
        </authorList>
    </citation>
    <scope>NUCLEOTIDE SEQUENCE [LARGE SCALE GENOMIC DNA]</scope>
    <source>
        <strain evidence="3">cv. Huhao1</strain>
        <tissue evidence="2">Leaf</tissue>
    </source>
</reference>
<dbReference type="STRING" id="35608.A0A2U1MU60"/>
<feature type="compositionally biased region" description="Polar residues" evidence="1">
    <location>
        <begin position="53"/>
        <end position="70"/>
    </location>
</feature>
<dbReference type="InterPro" id="IPR036691">
    <property type="entry name" value="Endo/exonu/phosph_ase_sf"/>
</dbReference>
<gene>
    <name evidence="2" type="ORF">CTI12_AA337110</name>
</gene>
<keyword evidence="2" id="KW-0695">RNA-directed DNA polymerase</keyword>
<protein>
    <submittedName>
        <fullName evidence="2">RNA-directed DNA polymerase, eukaryota, Reverse transcriptase zinc-binding domain protein</fullName>
    </submittedName>
</protein>
<dbReference type="SUPFAM" id="SSF56219">
    <property type="entry name" value="DNase I-like"/>
    <property type="match status" value="1"/>
</dbReference>
<evidence type="ECO:0000313" key="3">
    <source>
        <dbReference type="Proteomes" id="UP000245207"/>
    </source>
</evidence>
<keyword evidence="2" id="KW-0808">Transferase</keyword>
<feature type="compositionally biased region" description="Polar residues" evidence="1">
    <location>
        <begin position="81"/>
        <end position="114"/>
    </location>
</feature>
<keyword evidence="2" id="KW-0548">Nucleotidyltransferase</keyword>
<dbReference type="PANTHER" id="PTHR33710:SF77">
    <property type="entry name" value="DNASE I-LIKE SUPERFAMILY PROTEIN"/>
    <property type="match status" value="1"/>
</dbReference>
<organism evidence="2 3">
    <name type="scientific">Artemisia annua</name>
    <name type="common">Sweet wormwood</name>
    <dbReference type="NCBI Taxonomy" id="35608"/>
    <lineage>
        <taxon>Eukaryota</taxon>
        <taxon>Viridiplantae</taxon>
        <taxon>Streptophyta</taxon>
        <taxon>Embryophyta</taxon>
        <taxon>Tracheophyta</taxon>
        <taxon>Spermatophyta</taxon>
        <taxon>Magnoliopsida</taxon>
        <taxon>eudicotyledons</taxon>
        <taxon>Gunneridae</taxon>
        <taxon>Pentapetalae</taxon>
        <taxon>asterids</taxon>
        <taxon>campanulids</taxon>
        <taxon>Asterales</taxon>
        <taxon>Asteraceae</taxon>
        <taxon>Asteroideae</taxon>
        <taxon>Anthemideae</taxon>
        <taxon>Artemisiinae</taxon>
        <taxon>Artemisia</taxon>
    </lineage>
</organism>
<evidence type="ECO:0000256" key="1">
    <source>
        <dbReference type="SAM" id="MobiDB-lite"/>
    </source>
</evidence>
<dbReference type="PANTHER" id="PTHR33710">
    <property type="entry name" value="BNAC02G09200D PROTEIN"/>
    <property type="match status" value="1"/>
</dbReference>
<dbReference type="OrthoDB" id="1930966at2759"/>
<comment type="caution">
    <text evidence="2">The sequence shown here is derived from an EMBL/GenBank/DDBJ whole genome shotgun (WGS) entry which is preliminary data.</text>
</comment>
<name>A0A2U1MU60_ARTAN</name>
<proteinExistence type="predicted"/>
<sequence>MSGRKRTSNRTIRPPARYWVSIQNTQKNSGRKNGKGVKSMFDGDLNGDEFPGLQSQVSTKPLTANNISNDSELDNHRNDGNVVNDSNDMVNRSNANDANKNASVTQENASSNAETHSENADSSVDSVNVNSCRKMDDTKKDNANVVEKSTLVDILTAKTYDNTLQIVQTEVNENGVEIVVFDEETIELGSKPMIMDEVATKVCMIGIGRLGFARVLAELNAEKQFKDVIEIAYKDKEACTNMIKYVQVECDWQPFRCSHCCVFGHEVERCRMVPKESIVENQGQEQADSNDGFKEVKYKKGRNENFNNNNKRHEQNGLDGQPKNVGYNKKMNGPKQNYNRQEYCTKKNVEVASKPGSNSFAPLEVLDNEMDMELSNQQRMLVNKVLETNDDPTVNEWESWKDLMKEYYRSKKHEINGSKKLTDEEDIVQDLYSTGECLLRNEVEGGELRAKRIERIGEIKNKKRVMCVSKTDRVNCELKELRELERRKTEREFLCVSKTDRVFGKAKRIKRIGEPKLERELCVKNRQSVWEIKELREVNIRGLSTFEKQKEVRNFITEEKLQEYVTNAKDNNKGCRIMFGWDKNLIESWMIHKTKQSMLLLVESICRKTRFFCTIVYASNSGVERRKLWKELGTYKLITSGTAWAIMGDFNVTLEVNEHSNGTSVPANDMIELKNRVEEVEIEDLLSSGFQYTWTKSLKNPKCKTLKKLDRVMVNENFLDNFGTTHSIFLPYIISDHSPAVLVIPKGGSERRKHSE</sequence>
<dbReference type="EMBL" id="PKPP01004347">
    <property type="protein sequence ID" value="PWA64801.1"/>
    <property type="molecule type" value="Genomic_DNA"/>
</dbReference>
<evidence type="ECO:0000313" key="2">
    <source>
        <dbReference type="EMBL" id="PWA64801.1"/>
    </source>
</evidence>